<dbReference type="AlphaFoldDB" id="A0A0K1EK28"/>
<name>A0A0K1EK28_CHOCO</name>
<organism evidence="2 3">
    <name type="scientific">Chondromyces crocatus</name>
    <dbReference type="NCBI Taxonomy" id="52"/>
    <lineage>
        <taxon>Bacteria</taxon>
        <taxon>Pseudomonadati</taxon>
        <taxon>Myxococcota</taxon>
        <taxon>Polyangia</taxon>
        <taxon>Polyangiales</taxon>
        <taxon>Polyangiaceae</taxon>
        <taxon>Chondromyces</taxon>
    </lineage>
</organism>
<dbReference type="GO" id="GO:0010420">
    <property type="term" value="F:polyprenyldihydroxybenzoate methyltransferase activity"/>
    <property type="evidence" value="ECO:0007669"/>
    <property type="project" value="TreeGrafter"/>
</dbReference>
<dbReference type="CDD" id="cd02440">
    <property type="entry name" value="AdoMet_MTases"/>
    <property type="match status" value="1"/>
</dbReference>
<dbReference type="PANTHER" id="PTHR43464:SF23">
    <property type="entry name" value="JUVENILE HORMONE ACID O-METHYLTRANSFERASE"/>
    <property type="match status" value="1"/>
</dbReference>
<proteinExistence type="predicted"/>
<dbReference type="EMBL" id="CP012159">
    <property type="protein sequence ID" value="AKT41209.1"/>
    <property type="molecule type" value="Genomic_DNA"/>
</dbReference>
<reference evidence="2 3" key="1">
    <citation type="submission" date="2015-07" db="EMBL/GenBank/DDBJ databases">
        <title>Genome analysis of myxobacterium Chondromyces crocatus Cm c5 reveals a high potential for natural compound synthesis and the genetic basis for the loss of fruiting body formation.</title>
        <authorList>
            <person name="Zaburannyi N."/>
            <person name="Bunk B."/>
            <person name="Maier J."/>
            <person name="Overmann J."/>
            <person name="Mueller R."/>
        </authorList>
    </citation>
    <scope>NUCLEOTIDE SEQUENCE [LARGE SCALE GENOMIC DNA]</scope>
    <source>
        <strain evidence="2 3">Cm c5</strain>
    </source>
</reference>
<dbReference type="Gene3D" id="3.40.50.150">
    <property type="entry name" value="Vaccinia Virus protein VP39"/>
    <property type="match status" value="1"/>
</dbReference>
<dbReference type="InterPro" id="IPR029063">
    <property type="entry name" value="SAM-dependent_MTases_sf"/>
</dbReference>
<dbReference type="Proteomes" id="UP000067626">
    <property type="component" value="Chromosome"/>
</dbReference>
<dbReference type="RefSeq" id="WP_050433020.1">
    <property type="nucleotide sequence ID" value="NZ_CP012159.1"/>
</dbReference>
<dbReference type="SUPFAM" id="SSF53335">
    <property type="entry name" value="S-adenosyl-L-methionine-dependent methyltransferases"/>
    <property type="match status" value="1"/>
</dbReference>
<gene>
    <name evidence="2" type="primary">ubiE</name>
    <name evidence="2" type="ORF">CMC5_053700</name>
</gene>
<dbReference type="Pfam" id="PF13649">
    <property type="entry name" value="Methyltransf_25"/>
    <property type="match status" value="1"/>
</dbReference>
<evidence type="ECO:0000313" key="2">
    <source>
        <dbReference type="EMBL" id="AKT41209.1"/>
    </source>
</evidence>
<dbReference type="InterPro" id="IPR041698">
    <property type="entry name" value="Methyltransf_25"/>
</dbReference>
<evidence type="ECO:0000259" key="1">
    <source>
        <dbReference type="Pfam" id="PF13649"/>
    </source>
</evidence>
<keyword evidence="2" id="KW-0808">Transferase</keyword>
<feature type="domain" description="Methyltransferase" evidence="1">
    <location>
        <begin position="45"/>
        <end position="140"/>
    </location>
</feature>
<evidence type="ECO:0000313" key="3">
    <source>
        <dbReference type="Proteomes" id="UP000067626"/>
    </source>
</evidence>
<dbReference type="PANTHER" id="PTHR43464">
    <property type="entry name" value="METHYLTRANSFERASE"/>
    <property type="match status" value="1"/>
</dbReference>
<keyword evidence="3" id="KW-1185">Reference proteome</keyword>
<sequence>MNDRHDMYAGIGDDYDRTFALLPYREHVEAYSLFRRLGALSGQSVLDLACGTGIFTRALRRWGAARVVGADASEDMVRVAREHEARQPLGIAVVVQDAAQLGDLGAFDCVVAVYLLGYARTRDELFQMARGAFDGLVPGGRLVTYFVNPDLSRIPGYYRKYGIDFFVGPDVRDGDPIDFVLHLGPDATPKLTNHLWSRDTVASVFERAGFTSLRWHLPELSPEGLALHGEAFWADYQDKWPGIFLECRRPIPRT</sequence>
<dbReference type="STRING" id="52.CMC5_053700"/>
<dbReference type="KEGG" id="ccro:CMC5_053700"/>
<keyword evidence="2" id="KW-0489">Methyltransferase</keyword>
<protein>
    <submittedName>
        <fullName evidence="2">Methyltransferase UbiE</fullName>
    </submittedName>
</protein>
<dbReference type="GO" id="GO:0032259">
    <property type="term" value="P:methylation"/>
    <property type="evidence" value="ECO:0007669"/>
    <property type="project" value="UniProtKB-KW"/>
</dbReference>
<accession>A0A0K1EK28</accession>